<dbReference type="Pfam" id="PF21234">
    <property type="entry name" value="Phosphatase-like_N"/>
    <property type="match status" value="1"/>
</dbReference>
<proteinExistence type="predicted"/>
<dbReference type="InterPro" id="IPR048716">
    <property type="entry name" value="Phosphatase-like_N"/>
</dbReference>
<dbReference type="RefSeq" id="WP_344292074.1">
    <property type="nucleotide sequence ID" value="NZ_BAAAPF010000195.1"/>
</dbReference>
<reference evidence="3 4" key="1">
    <citation type="journal article" date="2019" name="Int. J. Syst. Evol. Microbiol.">
        <title>The Global Catalogue of Microorganisms (GCM) 10K type strain sequencing project: providing services to taxonomists for standard genome sequencing and annotation.</title>
        <authorList>
            <consortium name="The Broad Institute Genomics Platform"/>
            <consortium name="The Broad Institute Genome Sequencing Center for Infectious Disease"/>
            <person name="Wu L."/>
            <person name="Ma J."/>
        </authorList>
    </citation>
    <scope>NUCLEOTIDE SEQUENCE [LARGE SCALE GENOMIC DNA]</scope>
    <source>
        <strain evidence="3 4">JCM 15481</strain>
    </source>
</reference>
<gene>
    <name evidence="3" type="ORF">GCM10009802_47980</name>
</gene>
<comment type="caution">
    <text evidence="3">The sequence shown here is derived from an EMBL/GenBank/DDBJ whole genome shotgun (WGS) entry which is preliminary data.</text>
</comment>
<evidence type="ECO:0000313" key="3">
    <source>
        <dbReference type="EMBL" id="GAA2138466.1"/>
    </source>
</evidence>
<name>A0ABN2Z8J0_9ACTN</name>
<keyword evidence="4" id="KW-1185">Reference proteome</keyword>
<evidence type="ECO:0000313" key="4">
    <source>
        <dbReference type="Proteomes" id="UP001500443"/>
    </source>
</evidence>
<dbReference type="Gene3D" id="1.10.8.1060">
    <property type="entry name" value="Corynebacterium glutamicum thioredoxin-dependent arsenate reductase, N-terminal domain"/>
    <property type="match status" value="1"/>
</dbReference>
<dbReference type="InterPro" id="IPR036196">
    <property type="entry name" value="Ptyr_pPase_sf"/>
</dbReference>
<accession>A0ABN2Z8J0</accession>
<dbReference type="SMART" id="SM00226">
    <property type="entry name" value="LMWPc"/>
    <property type="match status" value="1"/>
</dbReference>
<dbReference type="EMBL" id="BAAAPF010000195">
    <property type="protein sequence ID" value="GAA2138466.1"/>
    <property type="molecule type" value="Genomic_DNA"/>
</dbReference>
<evidence type="ECO:0000259" key="2">
    <source>
        <dbReference type="SMART" id="SM00226"/>
    </source>
</evidence>
<protein>
    <submittedName>
        <fullName evidence="3">Arsenate reductase ArsC</fullName>
    </submittedName>
</protein>
<dbReference type="SUPFAM" id="SSF52788">
    <property type="entry name" value="Phosphotyrosine protein phosphatases I"/>
    <property type="match status" value="1"/>
</dbReference>
<dbReference type="Pfam" id="PF01451">
    <property type="entry name" value="LMWPc"/>
    <property type="match status" value="1"/>
</dbReference>
<dbReference type="Proteomes" id="UP001500443">
    <property type="component" value="Unassembled WGS sequence"/>
</dbReference>
<dbReference type="PANTHER" id="PTHR43428:SF1">
    <property type="entry name" value="ARSENATE REDUCTASE"/>
    <property type="match status" value="1"/>
</dbReference>
<feature type="domain" description="Phosphotyrosine protein phosphatase I" evidence="2">
    <location>
        <begin position="88"/>
        <end position="213"/>
    </location>
</feature>
<keyword evidence="1" id="KW-0059">Arsenical resistance</keyword>
<dbReference type="PANTHER" id="PTHR43428">
    <property type="entry name" value="ARSENATE REDUCTASE"/>
    <property type="match status" value="1"/>
</dbReference>
<organism evidence="3 4">
    <name type="scientific">Streptomyces synnematoformans</name>
    <dbReference type="NCBI Taxonomy" id="415721"/>
    <lineage>
        <taxon>Bacteria</taxon>
        <taxon>Bacillati</taxon>
        <taxon>Actinomycetota</taxon>
        <taxon>Actinomycetes</taxon>
        <taxon>Kitasatosporales</taxon>
        <taxon>Streptomycetaceae</taxon>
        <taxon>Streptomyces</taxon>
    </lineage>
</organism>
<dbReference type="Gene3D" id="3.40.50.2300">
    <property type="match status" value="1"/>
</dbReference>
<evidence type="ECO:0000256" key="1">
    <source>
        <dbReference type="ARBA" id="ARBA00022849"/>
    </source>
</evidence>
<dbReference type="InterPro" id="IPR023485">
    <property type="entry name" value="Ptyr_pPase"/>
</dbReference>
<sequence>MDDLGGYAHIDPGSGHRLALHTSARRLRTEFRGVFGQETIERFLCGVYGDVAVRGDAPDDLLSLTERYARRRLHALARMDGVSGDARPVVLYLCEHNAGRSLMAMGLTARLAGGRAVAWSAGSGPGDAANGAAVAAMGERGIDISAEFPSAWTDELVRAADVIVTMGCGDACPVFPGKRYVDWPLPDPRGWRAAAVRPLRDEIEHRVRALLADLGIEPRD</sequence>